<evidence type="ECO:0000313" key="2">
    <source>
        <dbReference type="EMBL" id="QSZ33733.1"/>
    </source>
</evidence>
<dbReference type="Proteomes" id="UP000672032">
    <property type="component" value="Chromosome 4"/>
</dbReference>
<keyword evidence="3" id="KW-1185">Reference proteome</keyword>
<dbReference type="EMBL" id="CP063408">
    <property type="protein sequence ID" value="QSZ33733.1"/>
    <property type="molecule type" value="Genomic_DNA"/>
</dbReference>
<feature type="region of interest" description="Disordered" evidence="1">
    <location>
        <begin position="1"/>
        <end position="23"/>
    </location>
</feature>
<sequence length="98" mass="10885">MLHSGIGNIHNIRDPQKQETKERKGKAVVLLEAYFIEDDEAADLETNFESITFEVAVEINGRNELSKEICEDPTGGRDIALENNAKSNDLDNGGLKKL</sequence>
<feature type="region of interest" description="Disordered" evidence="1">
    <location>
        <begin position="68"/>
        <end position="98"/>
    </location>
</feature>
<evidence type="ECO:0000313" key="3">
    <source>
        <dbReference type="Proteomes" id="UP000672032"/>
    </source>
</evidence>
<feature type="compositionally biased region" description="Basic and acidic residues" evidence="1">
    <location>
        <begin position="11"/>
        <end position="22"/>
    </location>
</feature>
<reference evidence="2" key="1">
    <citation type="submission" date="2020-10" db="EMBL/GenBank/DDBJ databases">
        <title>Genome Sequence of Monilinia vaccinii-corymbosi Sheds Light on Mummy Berry Disease Infection of Blueberry and Mating Type.</title>
        <authorList>
            <person name="Yow A.G."/>
            <person name="Zhang Y."/>
            <person name="Bansal K."/>
            <person name="Eacker S.M."/>
            <person name="Sullivan S."/>
            <person name="Liachko I."/>
            <person name="Cubeta M.A."/>
            <person name="Rollins J.A."/>
            <person name="Ashrafi H."/>
        </authorList>
    </citation>
    <scope>NUCLEOTIDE SEQUENCE</scope>
    <source>
        <strain evidence="2">RL-1</strain>
    </source>
</reference>
<proteinExistence type="predicted"/>
<dbReference type="AlphaFoldDB" id="A0A8A3PF99"/>
<protein>
    <submittedName>
        <fullName evidence="2">Uncharacterized protein</fullName>
    </submittedName>
</protein>
<gene>
    <name evidence="2" type="ORF">DSL72_005304</name>
</gene>
<evidence type="ECO:0000256" key="1">
    <source>
        <dbReference type="SAM" id="MobiDB-lite"/>
    </source>
</evidence>
<accession>A0A8A3PF99</accession>
<name>A0A8A3PF99_9HELO</name>
<organism evidence="2 3">
    <name type="scientific">Monilinia vaccinii-corymbosi</name>
    <dbReference type="NCBI Taxonomy" id="61207"/>
    <lineage>
        <taxon>Eukaryota</taxon>
        <taxon>Fungi</taxon>
        <taxon>Dikarya</taxon>
        <taxon>Ascomycota</taxon>
        <taxon>Pezizomycotina</taxon>
        <taxon>Leotiomycetes</taxon>
        <taxon>Helotiales</taxon>
        <taxon>Sclerotiniaceae</taxon>
        <taxon>Monilinia</taxon>
    </lineage>
</organism>